<protein>
    <submittedName>
        <fullName evidence="2">Protein E33A</fullName>
    </submittedName>
</protein>
<reference evidence="3" key="3">
    <citation type="journal article" date="2014" name="J. Virol.">
        <title>Comparative genome analysis of four elephant endotheliotropic herpesviruses, EEHV3, EEHV4, EEHV5, and EEHV6, from cases of hemorrhagic disease or viremia.</title>
        <authorList>
            <person name="Zong JC"/>
            <person name="Latimer EM"/>
            <person name="Long SY"/>
            <person name="Richman LK"/>
            <person name="Heaggans SY"/>
            <person name="Hayward GS."/>
        </authorList>
    </citation>
    <scope>NUCLEOTIDE SEQUENCE [LARGE SCALE GENOMIC DNA]</scope>
</reference>
<evidence type="ECO:0000313" key="2">
    <source>
        <dbReference type="EMBL" id="ALM25968.1"/>
    </source>
</evidence>
<feature type="transmembrane region" description="Helical" evidence="1">
    <location>
        <begin position="26"/>
        <end position="56"/>
    </location>
</feature>
<dbReference type="KEGG" id="vg:26196557"/>
<dbReference type="RefSeq" id="YP_009179285.1">
    <property type="nucleotide sequence ID" value="NC_028379.1"/>
</dbReference>
<keyword evidence="1" id="KW-0812">Transmembrane</keyword>
<reference evidence="2 3" key="4">
    <citation type="journal article" date="2016" name="MSphere">
        <title>Complete Genome Sequence of Elephant Endotheliotropic Herpesvirus 4, the First Example of a GC-Rich Branch Proboscivirus.</title>
        <authorList>
            <person name="Ling P.D."/>
            <person name="Long S.Y."/>
            <person name="Fuery A."/>
            <person name="Peng R.S."/>
            <person name="Heaggans S.Y."/>
            <person name="Qin X."/>
            <person name="Worley K.C."/>
            <person name="Dugan S."/>
            <person name="Hayward G.S."/>
        </authorList>
    </citation>
    <scope>NUCLEOTIDE SEQUENCE [LARGE SCALE GENOMIC DNA]</scope>
    <source>
        <strain evidence="2">North American NAP69</strain>
    </source>
</reference>
<reference evidence="3" key="2">
    <citation type="journal article" date="2011" name="Vet. Microbiol.">
        <title>Detection and evaluation of novel herpesviruses in routine and pathological samples from Asian and African elephants: identification of two new probosciviruses (EEHV5 and EEHV6) and two new gammaherpesviruses (EGHV3B and EGHV5).</title>
        <authorList>
            <person name="Latimer E"/>
            <person name="Zong JC"/>
            <person name="Heaggans SY"/>
            <person name="Richman LK"/>
            <person name="Hayward GS."/>
        </authorList>
    </citation>
    <scope>NUCLEOTIDE SEQUENCE [LARGE SCALE GENOMIC DNA]</scope>
</reference>
<evidence type="ECO:0000313" key="3">
    <source>
        <dbReference type="Proteomes" id="UP000161618"/>
    </source>
</evidence>
<proteinExistence type="predicted"/>
<dbReference type="Proteomes" id="UP000161618">
    <property type="component" value="Segment"/>
</dbReference>
<keyword evidence="3" id="KW-1185">Reference proteome</keyword>
<accession>A0A0S1TQ75</accession>
<organism evidence="2 3">
    <name type="scientific">Elephant endotheliotropic herpesvirus 4</name>
    <dbReference type="NCBI Taxonomy" id="548914"/>
    <lineage>
        <taxon>Viruses</taxon>
        <taxon>Duplodnaviria</taxon>
        <taxon>Heunggongvirae</taxon>
        <taxon>Peploviricota</taxon>
        <taxon>Herviviricetes</taxon>
        <taxon>Herpesvirales</taxon>
        <taxon>Orthoherpesviridae</taxon>
        <taxon>Betaherpesvirinae</taxon>
        <taxon>Proboscivirus</taxon>
    </lineage>
</organism>
<reference evidence="3" key="1">
    <citation type="journal article" date="2009" name="Vet. Pathol.">
        <title>Clinico-pathologic features of fatal disease attributed to new variants of endotheliotropic herpesviruses in two Asian elephants (Elephas maximus).</title>
        <authorList>
            <person name="Garner M.M."/>
            <person name="Helmick K."/>
            <person name="Ochsenreiter J."/>
            <person name="Richman L.K."/>
            <person name="Latimer E."/>
            <person name="Wise A.G."/>
            <person name="Maes R.K."/>
            <person name="Kiupel M."/>
            <person name="Nordhausen R.W."/>
            <person name="Zong J.C."/>
            <person name="Hayward G.S."/>
        </authorList>
    </citation>
    <scope>NUCLEOTIDE SEQUENCE [LARGE SCALE GENOMIC DNA]</scope>
</reference>
<reference evidence="2 3" key="5">
    <citation type="journal article" date="2016" name="MSphere">
        <title>Comparison of the Gene Coding Contents and Other Unusual Features of the GC-Rich and AT-Rich Branch Probosciviruses.</title>
        <authorList>
            <person name="Ling P.D."/>
            <person name="Long S.Y."/>
            <person name="Zong J.C."/>
            <person name="Heaggans S.Y."/>
            <person name="Qin X."/>
            <person name="Hayward G.S."/>
        </authorList>
    </citation>
    <scope>NUCLEOTIDE SEQUENCE [LARGE SCALE GENOMIC DNA]</scope>
    <source>
        <strain evidence="2">North American NAP69</strain>
    </source>
</reference>
<keyword evidence="1" id="KW-1133">Transmembrane helix</keyword>
<gene>
    <name evidence="2" type="primary">E33A</name>
</gene>
<dbReference type="GeneID" id="26196557"/>
<evidence type="ECO:0000256" key="1">
    <source>
        <dbReference type="SAM" id="Phobius"/>
    </source>
</evidence>
<dbReference type="EMBL" id="KT832477">
    <property type="protein sequence ID" value="ALM25968.1"/>
    <property type="molecule type" value="Genomic_DNA"/>
</dbReference>
<keyword evidence="1" id="KW-0472">Membrane</keyword>
<sequence length="81" mass="9080">MKIFALSYIPLPGVSTFKELSLSLKIWLLVMFGYLMSLFLTDLVWGLYCALVFDLLGSNPNFKLDRSIAPKPGNCIPKIVP</sequence>
<name>A0A0S1TQ75_9BETA</name>